<name>N6X1M3_9ACTO</name>
<protein>
    <submittedName>
        <fullName evidence="2">Uncharacterized protein</fullName>
    </submittedName>
</protein>
<feature type="region of interest" description="Disordered" evidence="1">
    <location>
        <begin position="1"/>
        <end position="40"/>
    </location>
</feature>
<evidence type="ECO:0000313" key="2">
    <source>
        <dbReference type="EMBL" id="ENO17317.1"/>
    </source>
</evidence>
<sequence>MSDKHEGRNRVLPIPALQASPSSESSMPELHRAQRWGRLV</sequence>
<dbReference type="EMBL" id="AQHZ01000029">
    <property type="protein sequence ID" value="ENO17317.1"/>
    <property type="molecule type" value="Genomic_DNA"/>
</dbReference>
<comment type="caution">
    <text evidence="2">The sequence shown here is derived from an EMBL/GenBank/DDBJ whole genome shotgun (WGS) entry which is preliminary data.</text>
</comment>
<gene>
    <name evidence="2" type="ORF">HMPREF9004_1859</name>
</gene>
<dbReference type="HOGENOM" id="CLU_3283423_0_0_11"/>
<reference evidence="2 3" key="1">
    <citation type="submission" date="2013-03" db="EMBL/GenBank/DDBJ databases">
        <title>Reference genome for the Human Microbiome Project.</title>
        <authorList>
            <person name="Aqrawi P."/>
            <person name="Ayvaz T."/>
            <person name="Bess C."/>
            <person name="Blankenburg K."/>
            <person name="Coyle M."/>
            <person name="Deng J."/>
            <person name="Forbes L."/>
            <person name="Fowler G."/>
            <person name="Francisco L."/>
            <person name="Fu Q."/>
            <person name="Gibbs R."/>
            <person name="Gross S."/>
            <person name="Gubbala S."/>
            <person name="Hale W."/>
            <person name="Hemphill L."/>
            <person name="Highlander S."/>
            <person name="Hirani K."/>
            <person name="Jackson L."/>
            <person name="Jakkamsetti A."/>
            <person name="Javaid M."/>
            <person name="Jayaseelan J.C."/>
            <person name="Jiang H."/>
            <person name="Joshi V."/>
            <person name="Korchina V."/>
            <person name="Kovar C."/>
            <person name="Lara F."/>
            <person name="Lee S."/>
            <person name="Liu Y."/>
            <person name="Mata R."/>
            <person name="Mathew T."/>
            <person name="Munidasa M."/>
            <person name="Muzny D."/>
            <person name="Nazareth L."/>
            <person name="Ngo R."/>
            <person name="Nguyen L."/>
            <person name="Nguyen N."/>
            <person name="Okwuonu G."/>
            <person name="Ongeri F."/>
            <person name="Palculict T."/>
            <person name="Patil S."/>
            <person name="Petrosino J."/>
            <person name="Pham C."/>
            <person name="Pham P."/>
            <person name="Pu L.-L."/>
            <person name="Qin X."/>
            <person name="Qu J."/>
            <person name="Reid J."/>
            <person name="Ross M."/>
            <person name="Ruth R."/>
            <person name="Saada N."/>
            <person name="San Lucas F."/>
            <person name="Santibanez J."/>
            <person name="Shang Y."/>
            <person name="Simmons D."/>
            <person name="Song X.-Z."/>
            <person name="Tang L.-Y."/>
            <person name="Thornton R."/>
            <person name="Warren J."/>
            <person name="Weissenberger G."/>
            <person name="Wilczek-Boney K."/>
            <person name="Worley K."/>
            <person name="Youmans B."/>
            <person name="Zhang J."/>
            <person name="Zhang L."/>
            <person name="Zhao Z."/>
            <person name="Zhou C."/>
            <person name="Zhu D."/>
            <person name="Zhu Y."/>
        </authorList>
    </citation>
    <scope>NUCLEOTIDE SEQUENCE [LARGE SCALE GENOMIC DNA]</scope>
    <source>
        <strain evidence="2 3">F0333</strain>
    </source>
</reference>
<keyword evidence="3" id="KW-1185">Reference proteome</keyword>
<organism evidence="2 3">
    <name type="scientific">Schaalia cardiffensis F0333</name>
    <dbReference type="NCBI Taxonomy" id="888050"/>
    <lineage>
        <taxon>Bacteria</taxon>
        <taxon>Bacillati</taxon>
        <taxon>Actinomycetota</taxon>
        <taxon>Actinomycetes</taxon>
        <taxon>Actinomycetales</taxon>
        <taxon>Actinomycetaceae</taxon>
        <taxon>Schaalia</taxon>
    </lineage>
</organism>
<dbReference type="AlphaFoldDB" id="N6X1M3"/>
<evidence type="ECO:0000256" key="1">
    <source>
        <dbReference type="SAM" id="MobiDB-lite"/>
    </source>
</evidence>
<dbReference type="Proteomes" id="UP000013015">
    <property type="component" value="Unassembled WGS sequence"/>
</dbReference>
<proteinExistence type="predicted"/>
<evidence type="ECO:0000313" key="3">
    <source>
        <dbReference type="Proteomes" id="UP000013015"/>
    </source>
</evidence>
<accession>N6X1M3</accession>